<dbReference type="SUPFAM" id="SSF56112">
    <property type="entry name" value="Protein kinase-like (PK-like)"/>
    <property type="match status" value="1"/>
</dbReference>
<comment type="caution">
    <text evidence="1">The sequence shown here is derived from an EMBL/GenBank/DDBJ whole genome shotgun (WGS) entry which is preliminary data.</text>
</comment>
<dbReference type="AlphaFoldDB" id="X1BU38"/>
<organism evidence="1">
    <name type="scientific">marine sediment metagenome</name>
    <dbReference type="NCBI Taxonomy" id="412755"/>
    <lineage>
        <taxon>unclassified sequences</taxon>
        <taxon>metagenomes</taxon>
        <taxon>ecological metagenomes</taxon>
    </lineage>
</organism>
<accession>X1BU38</accession>
<proteinExistence type="predicted"/>
<dbReference type="Gene3D" id="1.10.510.10">
    <property type="entry name" value="Transferase(Phosphotransferase) domain 1"/>
    <property type="match status" value="1"/>
</dbReference>
<name>X1BU38_9ZZZZ</name>
<dbReference type="InterPro" id="IPR011009">
    <property type="entry name" value="Kinase-like_dom_sf"/>
</dbReference>
<sequence>MMARAVLYDCMVHTVISRNTLLQICNLELPYAGFDHVKMMQKVYIKGVRPKIVKSHPETVKELLPRMWNADLAKRPSIEEVSEELGKALSDLSGDALQLDETNRTRASLDAK</sequence>
<gene>
    <name evidence="1" type="ORF">S01H4_34476</name>
</gene>
<evidence type="ECO:0000313" key="1">
    <source>
        <dbReference type="EMBL" id="GAG87708.1"/>
    </source>
</evidence>
<evidence type="ECO:0008006" key="2">
    <source>
        <dbReference type="Google" id="ProtNLM"/>
    </source>
</evidence>
<reference evidence="1" key="1">
    <citation type="journal article" date="2014" name="Front. Microbiol.">
        <title>High frequency of phylogenetically diverse reductive dehalogenase-homologous genes in deep subseafloor sedimentary metagenomes.</title>
        <authorList>
            <person name="Kawai M."/>
            <person name="Futagami T."/>
            <person name="Toyoda A."/>
            <person name="Takaki Y."/>
            <person name="Nishi S."/>
            <person name="Hori S."/>
            <person name="Arai W."/>
            <person name="Tsubouchi T."/>
            <person name="Morono Y."/>
            <person name="Uchiyama I."/>
            <person name="Ito T."/>
            <person name="Fujiyama A."/>
            <person name="Inagaki F."/>
            <person name="Takami H."/>
        </authorList>
    </citation>
    <scope>NUCLEOTIDE SEQUENCE</scope>
    <source>
        <strain evidence="1">Expedition CK06-06</strain>
    </source>
</reference>
<protein>
    <recommendedName>
        <fullName evidence="2">Serine-threonine/tyrosine-protein kinase catalytic domain-containing protein</fullName>
    </recommendedName>
</protein>
<dbReference type="EMBL" id="BART01018244">
    <property type="protein sequence ID" value="GAG87708.1"/>
    <property type="molecule type" value="Genomic_DNA"/>
</dbReference>